<organism evidence="2 3">
    <name type="scientific">Turnera subulata</name>
    <dbReference type="NCBI Taxonomy" id="218843"/>
    <lineage>
        <taxon>Eukaryota</taxon>
        <taxon>Viridiplantae</taxon>
        <taxon>Streptophyta</taxon>
        <taxon>Embryophyta</taxon>
        <taxon>Tracheophyta</taxon>
        <taxon>Spermatophyta</taxon>
        <taxon>Magnoliopsida</taxon>
        <taxon>eudicotyledons</taxon>
        <taxon>Gunneridae</taxon>
        <taxon>Pentapetalae</taxon>
        <taxon>rosids</taxon>
        <taxon>fabids</taxon>
        <taxon>Malpighiales</taxon>
        <taxon>Passifloraceae</taxon>
        <taxon>Turnera</taxon>
    </lineage>
</organism>
<evidence type="ECO:0000313" key="2">
    <source>
        <dbReference type="EMBL" id="KAJ4829789.1"/>
    </source>
</evidence>
<dbReference type="Proteomes" id="UP001141552">
    <property type="component" value="Unassembled WGS sequence"/>
</dbReference>
<name>A0A9Q0FE04_9ROSI</name>
<sequence length="552" mass="63060">SELPVGVIHRILSYLPTTKDVVATSVLSKPLLRAYSSFPITDFSASNCGCSIEDANERNIKKFFVNRRNFLKFVADSLARQLKEYSCIRSFHLSLSLHFADLNTVHLYRRIDNLLPLVTYNPQSLDCIHLDFTTVLTTDGKPFDYAYLYPVPETLSTNCFACTSLGFGGCSFRALDESTICWPSLQVLSVDHSYVADSMIQNLGNICPLLHTLTLSYCTGLSSFNLIGLDKLNNLKLVDNNFTDRTIIKIDHAPSLQYLYCRGISKDGHIHLGRCEKLEVIKIKTTCVSNHLLQHILSPAFPALKVLVVTCGVLQTRMDFSSWCLEKLKLIAPNLKEIDIRAPSLHSFKFIINSDFSFPRLFSLDTTSLSQVEFSFYPSMELYAFRFLMMREFLAKLNHPSITLNLLWSRRVTYLFPDNFKGNVPSLPCIKNLELKIAYRTERLKSPVDKSHEALVDGLLLMCHPESILLELGYGSNSDCIVAFIEKLRHRYETRDCCSYTHIRCWRHDLEDFEMECLGQNGDIKALPKSLNSMQWLAPEDKICFRLRWCTI</sequence>
<dbReference type="InterPro" id="IPR032675">
    <property type="entry name" value="LRR_dom_sf"/>
</dbReference>
<dbReference type="InterPro" id="IPR055411">
    <property type="entry name" value="LRR_FXL15/At3g58940/PEG3-like"/>
</dbReference>
<evidence type="ECO:0000313" key="3">
    <source>
        <dbReference type="Proteomes" id="UP001141552"/>
    </source>
</evidence>
<dbReference type="OrthoDB" id="612216at2759"/>
<feature type="domain" description="F-box/LRR-repeat protein 15/At3g58940/PEG3-like LRR" evidence="1">
    <location>
        <begin position="151"/>
        <end position="281"/>
    </location>
</feature>
<dbReference type="SUPFAM" id="SSF52047">
    <property type="entry name" value="RNI-like"/>
    <property type="match status" value="1"/>
</dbReference>
<proteinExistence type="predicted"/>
<dbReference type="EMBL" id="JAKUCV010005796">
    <property type="protein sequence ID" value="KAJ4829789.1"/>
    <property type="molecule type" value="Genomic_DNA"/>
</dbReference>
<comment type="caution">
    <text evidence="2">The sequence shown here is derived from an EMBL/GenBank/DDBJ whole genome shotgun (WGS) entry which is preliminary data.</text>
</comment>
<dbReference type="PANTHER" id="PTHR34145">
    <property type="entry name" value="OS02G0105600 PROTEIN"/>
    <property type="match status" value="1"/>
</dbReference>
<dbReference type="AlphaFoldDB" id="A0A9Q0FE04"/>
<protein>
    <recommendedName>
        <fullName evidence="1">F-box/LRR-repeat protein 15/At3g58940/PEG3-like LRR domain-containing protein</fullName>
    </recommendedName>
</protein>
<dbReference type="Gene3D" id="3.80.10.10">
    <property type="entry name" value="Ribonuclease Inhibitor"/>
    <property type="match status" value="1"/>
</dbReference>
<dbReference type="PANTHER" id="PTHR34145:SF28">
    <property type="entry name" value="F-BOX DOMAIN-CONTAINING PROTEIN"/>
    <property type="match status" value="1"/>
</dbReference>
<dbReference type="Pfam" id="PF24758">
    <property type="entry name" value="LRR_At5g56370"/>
    <property type="match status" value="1"/>
</dbReference>
<feature type="non-terminal residue" evidence="2">
    <location>
        <position position="1"/>
    </location>
</feature>
<evidence type="ECO:0000259" key="1">
    <source>
        <dbReference type="Pfam" id="PF24758"/>
    </source>
</evidence>
<accession>A0A9Q0FE04</accession>
<keyword evidence="3" id="KW-1185">Reference proteome</keyword>
<gene>
    <name evidence="2" type="ORF">Tsubulata_040861</name>
</gene>
<reference evidence="2" key="1">
    <citation type="submission" date="2022-02" db="EMBL/GenBank/DDBJ databases">
        <authorList>
            <person name="Henning P.M."/>
            <person name="McCubbin A.G."/>
            <person name="Shore J.S."/>
        </authorList>
    </citation>
    <scope>NUCLEOTIDE SEQUENCE</scope>
    <source>
        <strain evidence="2">F60SS</strain>
        <tissue evidence="2">Leaves</tissue>
    </source>
</reference>
<reference evidence="2" key="2">
    <citation type="journal article" date="2023" name="Plants (Basel)">
        <title>Annotation of the Turnera subulata (Passifloraceae) Draft Genome Reveals the S-Locus Evolved after the Divergence of Turneroideae from Passifloroideae in a Stepwise Manner.</title>
        <authorList>
            <person name="Henning P.M."/>
            <person name="Roalson E.H."/>
            <person name="Mir W."/>
            <person name="McCubbin A.G."/>
            <person name="Shore J.S."/>
        </authorList>
    </citation>
    <scope>NUCLEOTIDE SEQUENCE</scope>
    <source>
        <strain evidence="2">F60SS</strain>
    </source>
</reference>
<dbReference type="InterPro" id="IPR053772">
    <property type="entry name" value="At1g61320/At1g61330-like"/>
</dbReference>